<evidence type="ECO:0000313" key="2">
    <source>
        <dbReference type="Proteomes" id="UP000280825"/>
    </source>
</evidence>
<sequence length="121" mass="13804">MKIILLYTITIVFISSNLSSNKCSDWISFGQSKTESLLFLRTCENENGDSGYFEIKNENEKDVKLTYVITFKNGDLFTANIMIPLDDKTAQIVCWNCLESKDSGIASWKFENIVFEDQAGY</sequence>
<dbReference type="AlphaFoldDB" id="A0A3S0PXV9"/>
<keyword evidence="2" id="KW-1185">Reference proteome</keyword>
<dbReference type="RefSeq" id="WP_126459218.1">
    <property type="nucleotide sequence ID" value="NZ_RYDJ01000002.1"/>
</dbReference>
<gene>
    <name evidence="1" type="ORF">EKL98_02805</name>
</gene>
<comment type="caution">
    <text evidence="1">The sequence shown here is derived from an EMBL/GenBank/DDBJ whole genome shotgun (WGS) entry which is preliminary data.</text>
</comment>
<dbReference type="EMBL" id="RYDJ01000002">
    <property type="protein sequence ID" value="RTZ06950.1"/>
    <property type="molecule type" value="Genomic_DNA"/>
</dbReference>
<evidence type="ECO:0000313" key="1">
    <source>
        <dbReference type="EMBL" id="RTZ06950.1"/>
    </source>
</evidence>
<organism evidence="1 2">
    <name type="scientific">Flavobacterium bomense</name>
    <dbReference type="NCBI Taxonomy" id="2497483"/>
    <lineage>
        <taxon>Bacteria</taxon>
        <taxon>Pseudomonadati</taxon>
        <taxon>Bacteroidota</taxon>
        <taxon>Flavobacteriia</taxon>
        <taxon>Flavobacteriales</taxon>
        <taxon>Flavobacteriaceae</taxon>
        <taxon>Flavobacterium</taxon>
    </lineage>
</organism>
<proteinExistence type="predicted"/>
<name>A0A3S0PXV9_9FLAO</name>
<reference evidence="1 2" key="1">
    <citation type="submission" date="2018-12" db="EMBL/GenBank/DDBJ databases">
        <title>Flavobacterium sp. nov., isolated from glacier ice.</title>
        <authorList>
            <person name="Liu Q."/>
            <person name="Xin Y.-H."/>
        </authorList>
    </citation>
    <scope>NUCLEOTIDE SEQUENCE [LARGE SCALE GENOMIC DNA]</scope>
    <source>
        <strain evidence="1 2">RB1N8</strain>
    </source>
</reference>
<dbReference type="Proteomes" id="UP000280825">
    <property type="component" value="Unassembled WGS sequence"/>
</dbReference>
<accession>A0A3S0PXV9</accession>
<protein>
    <submittedName>
        <fullName evidence="1">Uncharacterized protein</fullName>
    </submittedName>
</protein>